<proteinExistence type="predicted"/>
<dbReference type="AlphaFoldDB" id="A0A645ES71"/>
<organism evidence="1">
    <name type="scientific">bioreactor metagenome</name>
    <dbReference type="NCBI Taxonomy" id="1076179"/>
    <lineage>
        <taxon>unclassified sequences</taxon>
        <taxon>metagenomes</taxon>
        <taxon>ecological metagenomes</taxon>
    </lineage>
</organism>
<protein>
    <submittedName>
        <fullName evidence="1">Uncharacterized protein</fullName>
    </submittedName>
</protein>
<accession>A0A645ES71</accession>
<comment type="caution">
    <text evidence="1">The sequence shown here is derived from an EMBL/GenBank/DDBJ whole genome shotgun (WGS) entry which is preliminary data.</text>
</comment>
<evidence type="ECO:0000313" key="1">
    <source>
        <dbReference type="EMBL" id="MPN04039.1"/>
    </source>
</evidence>
<dbReference type="EMBL" id="VSSQ01049961">
    <property type="protein sequence ID" value="MPN04039.1"/>
    <property type="molecule type" value="Genomic_DNA"/>
</dbReference>
<name>A0A645ES71_9ZZZZ</name>
<gene>
    <name evidence="1" type="ORF">SDC9_151275</name>
</gene>
<reference evidence="1" key="1">
    <citation type="submission" date="2019-08" db="EMBL/GenBank/DDBJ databases">
        <authorList>
            <person name="Kucharzyk K."/>
            <person name="Murdoch R.W."/>
            <person name="Higgins S."/>
            <person name="Loffler F."/>
        </authorList>
    </citation>
    <scope>NUCLEOTIDE SEQUENCE</scope>
</reference>
<sequence length="129" mass="14709">MNEDAVVPRRLHQALIGRFEVFPHHSRGKHRSVLHTEVLGVPDHIVADTHPMADVGGVKVFEPREEGPQVRMFVRHIVQQVFVPAQVGKPQKGVPVFKRRAHKVSVSLALCHGGLFRFYLFVVPFRRVR</sequence>